<dbReference type="Pfam" id="PF05136">
    <property type="entry name" value="Phage_portal_2"/>
    <property type="match status" value="1"/>
</dbReference>
<protein>
    <submittedName>
        <fullName evidence="2">Phage portal protein</fullName>
    </submittedName>
</protein>
<evidence type="ECO:0000313" key="3">
    <source>
        <dbReference type="Proteomes" id="UP001334005"/>
    </source>
</evidence>
<keyword evidence="3" id="KW-1185">Reference proteome</keyword>
<comment type="caution">
    <text evidence="2">The sequence shown here is derived from an EMBL/GenBank/DDBJ whole genome shotgun (WGS) entry which is preliminary data.</text>
</comment>
<evidence type="ECO:0000313" key="2">
    <source>
        <dbReference type="EMBL" id="MEK0246562.1"/>
    </source>
</evidence>
<reference evidence="2 3" key="1">
    <citation type="submission" date="2024-03" db="EMBL/GenBank/DDBJ databases">
        <title>Two novel Raoultella species associated with bleeding cankers of broadleaf hosts, Raoultella scottia sp. nov. and Raoultella lignicola sp. nov.</title>
        <authorList>
            <person name="Brady C.L."/>
        </authorList>
    </citation>
    <scope>NUCLEOTIDE SEQUENCE [LARGE SCALE GENOMIC DNA]</scope>
    <source>
        <strain evidence="2 3">BAC 10a-01-01</strain>
    </source>
</reference>
<gene>
    <name evidence="2" type="ORF">QFI66_000105</name>
</gene>
<name>A0ABU8YZG1_9ENTR</name>
<organism evidence="2 3">
    <name type="scientific">Raoultella scottii</name>
    <dbReference type="NCBI Taxonomy" id="3040937"/>
    <lineage>
        <taxon>Bacteria</taxon>
        <taxon>Pseudomonadati</taxon>
        <taxon>Pseudomonadota</taxon>
        <taxon>Gammaproteobacteria</taxon>
        <taxon>Enterobacterales</taxon>
        <taxon>Enterobacteriaceae</taxon>
        <taxon>Klebsiella/Raoultella group</taxon>
        <taxon>Raoultella</taxon>
    </lineage>
</organism>
<dbReference type="Proteomes" id="UP001334005">
    <property type="component" value="Unassembled WGS sequence"/>
</dbReference>
<sequence length="243" mass="27819">MNKVQILGPDGTPYRAPRPSMLTGGSRVPYDAADSFSDQLANWQPALWSPDNEINIYRDRIVSRARDLVRNDGWANGAVTRLLDNAVGANFRPIMKPDYRVLRMVTGNKSFDSTWAEEYGKALEAHWRTWAYDTGRYCDVERKLTVPQMLRLAFRHKLIDGDALMVLQYRPDRLGRGRGRYATTVQVVDPDRLSNPQQNFDMPNIRGGVEIDEDGAPIAYHIREAHIGDWWSGAKTMTWRRIP</sequence>
<proteinExistence type="predicted"/>
<accession>A0ABU8YZG1</accession>
<dbReference type="InterPro" id="IPR006429">
    <property type="entry name" value="Phage_lambda_portal"/>
</dbReference>
<dbReference type="EMBL" id="JARXNH020000012">
    <property type="protein sequence ID" value="MEK0246562.1"/>
    <property type="molecule type" value="Genomic_DNA"/>
</dbReference>
<feature type="non-terminal residue" evidence="2">
    <location>
        <position position="243"/>
    </location>
</feature>
<feature type="region of interest" description="Disordered" evidence="1">
    <location>
        <begin position="1"/>
        <end position="23"/>
    </location>
</feature>
<dbReference type="RefSeq" id="WP_331833323.1">
    <property type="nucleotide sequence ID" value="NZ_JARXNH020000012.1"/>
</dbReference>
<evidence type="ECO:0000256" key="1">
    <source>
        <dbReference type="SAM" id="MobiDB-lite"/>
    </source>
</evidence>